<evidence type="ECO:0000313" key="3">
    <source>
        <dbReference type="Proteomes" id="UP000318833"/>
    </source>
</evidence>
<proteinExistence type="predicted"/>
<comment type="caution">
    <text evidence="2">The sequence shown here is derived from an EMBL/GenBank/DDBJ whole genome shotgun (WGS) entry which is preliminary data.</text>
</comment>
<organism evidence="2 3">
    <name type="scientific">Aquimarina algiphila</name>
    <dbReference type="NCBI Taxonomy" id="2047982"/>
    <lineage>
        <taxon>Bacteria</taxon>
        <taxon>Pseudomonadati</taxon>
        <taxon>Bacteroidota</taxon>
        <taxon>Flavobacteriia</taxon>
        <taxon>Flavobacteriales</taxon>
        <taxon>Flavobacteriaceae</taxon>
        <taxon>Aquimarina</taxon>
    </lineage>
</organism>
<keyword evidence="3" id="KW-1185">Reference proteome</keyword>
<keyword evidence="1" id="KW-0732">Signal</keyword>
<evidence type="ECO:0000256" key="1">
    <source>
        <dbReference type="SAM" id="SignalP"/>
    </source>
</evidence>
<accession>A0A554VN84</accession>
<dbReference type="Proteomes" id="UP000318833">
    <property type="component" value="Unassembled WGS sequence"/>
</dbReference>
<dbReference type="InterPro" id="IPR036116">
    <property type="entry name" value="FN3_sf"/>
</dbReference>
<dbReference type="AlphaFoldDB" id="A0A554VN84"/>
<evidence type="ECO:0008006" key="4">
    <source>
        <dbReference type="Google" id="ProtNLM"/>
    </source>
</evidence>
<gene>
    <name evidence="2" type="ORF">FOF46_07245</name>
</gene>
<dbReference type="OrthoDB" id="1155760at2"/>
<name>A0A554VN84_9FLAO</name>
<sequence>MITTKKINVLICAFIAVLFFSSCESDDPEIEPLNQLAEAPLPISLEELKEKSFESSSFSSNKALGDNIATWGTVEGAYFEKQGNSVLENPNQGSVIGTFPISLEGINYTYITNVSNNQLIALPTWSINNLALAYIQNTDTKAWLPYMEVRYAVQQSSNFEIEFSSLTDRYATARWDRTAFAGFRYDIFLQGEKIEENLNDPRALYVFRRLEQDTFYAVKIIAKSDDGSLRIRYVSFRTPKAITISNFDMTLNNISTNGLSISWTAPVVTNTSELEYRIVVGSKQFFTTETSIQVNDITPISLDIHVIVEAIAGNQLYSTRLAKHSDFRLSGQPVEDNSISFYAYQASANQGIARLEWNPPSAPDGKDFNYAVYVNETLYAQLPKDVNAIDLYLYSDVNPYDSVSIQAIFANGTSATSRLTIITEEF</sequence>
<feature type="chain" id="PRO_5022070830" description="Fibronectin type III domain-containing protein" evidence="1">
    <location>
        <begin position="26"/>
        <end position="426"/>
    </location>
</feature>
<reference evidence="2 3" key="1">
    <citation type="submission" date="2019-07" db="EMBL/GenBank/DDBJ databases">
        <title>The draft genome sequence of Aquimarina algiphila M91.</title>
        <authorList>
            <person name="Meng X."/>
        </authorList>
    </citation>
    <scope>NUCLEOTIDE SEQUENCE [LARGE SCALE GENOMIC DNA]</scope>
    <source>
        <strain evidence="2 3">M91</strain>
    </source>
</reference>
<protein>
    <recommendedName>
        <fullName evidence="4">Fibronectin type III domain-containing protein</fullName>
    </recommendedName>
</protein>
<dbReference type="EMBL" id="VLNR01000011">
    <property type="protein sequence ID" value="TSE09802.1"/>
    <property type="molecule type" value="Genomic_DNA"/>
</dbReference>
<feature type="signal peptide" evidence="1">
    <location>
        <begin position="1"/>
        <end position="25"/>
    </location>
</feature>
<evidence type="ECO:0000313" key="2">
    <source>
        <dbReference type="EMBL" id="TSE09802.1"/>
    </source>
</evidence>
<dbReference type="RefSeq" id="WP_143915986.1">
    <property type="nucleotide sequence ID" value="NZ_CANLFO010000017.1"/>
</dbReference>
<dbReference type="SUPFAM" id="SSF49265">
    <property type="entry name" value="Fibronectin type III"/>
    <property type="match status" value="1"/>
</dbReference>
<dbReference type="PROSITE" id="PS51257">
    <property type="entry name" value="PROKAR_LIPOPROTEIN"/>
    <property type="match status" value="1"/>
</dbReference>